<evidence type="ECO:0000256" key="5">
    <source>
        <dbReference type="SAM" id="MobiDB-lite"/>
    </source>
</evidence>
<evidence type="ECO:0000256" key="4">
    <source>
        <dbReference type="ARBA" id="ARBA00023088"/>
    </source>
</evidence>
<name>A0A387HC01_9ACTN</name>
<evidence type="ECO:0000313" key="8">
    <source>
        <dbReference type="EMBL" id="AYG78252.1"/>
    </source>
</evidence>
<evidence type="ECO:0000313" key="9">
    <source>
        <dbReference type="Proteomes" id="UP000271554"/>
    </source>
</evidence>
<reference evidence="8 9" key="1">
    <citation type="submission" date="2018-10" db="EMBL/GenBank/DDBJ databases">
        <title>Relationship between Morphology and Antimicrobial Activity in Streptomyces.</title>
        <authorList>
            <person name="Kang H.J."/>
            <person name="Kim S.B."/>
        </authorList>
    </citation>
    <scope>NUCLEOTIDE SEQUENCE [LARGE SCALE GENOMIC DNA]</scope>
    <source>
        <strain evidence="8 9">BH38</strain>
    </source>
</reference>
<keyword evidence="9" id="KW-1185">Reference proteome</keyword>
<keyword evidence="3" id="KW-0732">Signal</keyword>
<organism evidence="8 9">
    <name type="scientific">Streptomyces hundungensis</name>
    <dbReference type="NCBI Taxonomy" id="1077946"/>
    <lineage>
        <taxon>Bacteria</taxon>
        <taxon>Bacillati</taxon>
        <taxon>Actinomycetota</taxon>
        <taxon>Actinomycetes</taxon>
        <taxon>Kitasatosporales</taxon>
        <taxon>Streptomycetaceae</taxon>
        <taxon>Streptomyces</taxon>
    </lineage>
</organism>
<dbReference type="Proteomes" id="UP000271554">
    <property type="component" value="Chromosome"/>
</dbReference>
<dbReference type="InterPro" id="IPR019931">
    <property type="entry name" value="LPXTG_anchor"/>
</dbReference>
<feature type="compositionally biased region" description="Low complexity" evidence="5">
    <location>
        <begin position="64"/>
        <end position="76"/>
    </location>
</feature>
<feature type="domain" description="Gram-positive cocci surface proteins LPxTG" evidence="7">
    <location>
        <begin position="322"/>
        <end position="361"/>
    </location>
</feature>
<dbReference type="NCBIfam" id="NF041528">
    <property type="entry name" value="strep_LAETG"/>
    <property type="match status" value="1"/>
</dbReference>
<gene>
    <name evidence="8" type="ORF">DWB77_00359</name>
</gene>
<evidence type="ECO:0000256" key="2">
    <source>
        <dbReference type="ARBA" id="ARBA00022525"/>
    </source>
</evidence>
<dbReference type="NCBIfam" id="TIGR01167">
    <property type="entry name" value="LPXTG_anchor"/>
    <property type="match status" value="1"/>
</dbReference>
<proteinExistence type="predicted"/>
<evidence type="ECO:0000256" key="3">
    <source>
        <dbReference type="ARBA" id="ARBA00022729"/>
    </source>
</evidence>
<keyword evidence="6" id="KW-1133">Transmembrane helix</keyword>
<dbReference type="EMBL" id="CP032698">
    <property type="protein sequence ID" value="AYG78252.1"/>
    <property type="molecule type" value="Genomic_DNA"/>
</dbReference>
<keyword evidence="1" id="KW-0134">Cell wall</keyword>
<keyword evidence="6" id="KW-0812">Transmembrane</keyword>
<keyword evidence="4" id="KW-0572">Peptidoglycan-anchor</keyword>
<dbReference type="AlphaFoldDB" id="A0A387HC01"/>
<sequence>MELVGRPCLFRLRTTTRAVLPCGTPDVTEGLMKLRRAMAVAAATAAIAPAAFLAAPAAQAAESIPSTASPSPSVPSKHGVSPAPGEASKSPKSQTPSEGGETPGKAAHKSPSAGKSPVAEPSSPDEGGDDPAPGEGVCKIDDPSYKSKLTAKISGLPGKIQAGSGWHNFDLKVSNTTKETVSDVLFYAGVGSSDPDAPLPFEASKVALQVNVNGTWTDVKDGDHSGAYLDLHTFGPSAAATLKLRMDVKKNAPIGKGLTIGGGIYMDTTGDGCIDPVFDSVVLQIVAPGTKTEGTTPQTGGQVPISGQKPTNNNTTQLTGDLAETGSSSLTPTLAVGGGIAVLAGGGVLFAMKRRKNNLAS</sequence>
<keyword evidence="6" id="KW-0472">Membrane</keyword>
<feature type="compositionally biased region" description="Low complexity" evidence="5">
    <location>
        <begin position="120"/>
        <end position="136"/>
    </location>
</feature>
<keyword evidence="2" id="KW-0964">Secreted</keyword>
<feature type="compositionally biased region" description="Polar residues" evidence="5">
    <location>
        <begin position="292"/>
        <end position="301"/>
    </location>
</feature>
<feature type="region of interest" description="Disordered" evidence="5">
    <location>
        <begin position="64"/>
        <end position="141"/>
    </location>
</feature>
<dbReference type="KEGG" id="shun:DWB77_00359"/>
<accession>A0A387HC01</accession>
<evidence type="ECO:0000256" key="1">
    <source>
        <dbReference type="ARBA" id="ARBA00022512"/>
    </source>
</evidence>
<protein>
    <recommendedName>
        <fullName evidence="7">Gram-positive cocci surface proteins LPxTG domain-containing protein</fullName>
    </recommendedName>
</protein>
<feature type="transmembrane region" description="Helical" evidence="6">
    <location>
        <begin position="334"/>
        <end position="352"/>
    </location>
</feature>
<feature type="region of interest" description="Disordered" evidence="5">
    <location>
        <begin position="290"/>
        <end position="315"/>
    </location>
</feature>
<evidence type="ECO:0000256" key="6">
    <source>
        <dbReference type="SAM" id="Phobius"/>
    </source>
</evidence>
<evidence type="ECO:0000259" key="7">
    <source>
        <dbReference type="PROSITE" id="PS50847"/>
    </source>
</evidence>
<dbReference type="PROSITE" id="PS50847">
    <property type="entry name" value="GRAM_POS_ANCHORING"/>
    <property type="match status" value="1"/>
</dbReference>